<dbReference type="EMBL" id="LXQA010102366">
    <property type="protein sequence ID" value="MCI16768.1"/>
    <property type="molecule type" value="Genomic_DNA"/>
</dbReference>
<proteinExistence type="predicted"/>
<comment type="caution">
    <text evidence="1">The sequence shown here is derived from an EMBL/GenBank/DDBJ whole genome shotgun (WGS) entry which is preliminary data.</text>
</comment>
<evidence type="ECO:0000313" key="1">
    <source>
        <dbReference type="EMBL" id="MCI16768.1"/>
    </source>
</evidence>
<accession>A0A392PXD0</accession>
<organism evidence="1 2">
    <name type="scientific">Trifolium medium</name>
    <dbReference type="NCBI Taxonomy" id="97028"/>
    <lineage>
        <taxon>Eukaryota</taxon>
        <taxon>Viridiplantae</taxon>
        <taxon>Streptophyta</taxon>
        <taxon>Embryophyta</taxon>
        <taxon>Tracheophyta</taxon>
        <taxon>Spermatophyta</taxon>
        <taxon>Magnoliopsida</taxon>
        <taxon>eudicotyledons</taxon>
        <taxon>Gunneridae</taxon>
        <taxon>Pentapetalae</taxon>
        <taxon>rosids</taxon>
        <taxon>fabids</taxon>
        <taxon>Fabales</taxon>
        <taxon>Fabaceae</taxon>
        <taxon>Papilionoideae</taxon>
        <taxon>50 kb inversion clade</taxon>
        <taxon>NPAAA clade</taxon>
        <taxon>Hologalegina</taxon>
        <taxon>IRL clade</taxon>
        <taxon>Trifolieae</taxon>
        <taxon>Trifolium</taxon>
    </lineage>
</organism>
<dbReference type="AlphaFoldDB" id="A0A392PXD0"/>
<dbReference type="Proteomes" id="UP000265520">
    <property type="component" value="Unassembled WGS sequence"/>
</dbReference>
<reference evidence="1 2" key="1">
    <citation type="journal article" date="2018" name="Front. Plant Sci.">
        <title>Red Clover (Trifolium pratense) and Zigzag Clover (T. medium) - A Picture of Genomic Similarities and Differences.</title>
        <authorList>
            <person name="Dluhosova J."/>
            <person name="Istvanek J."/>
            <person name="Nedelnik J."/>
            <person name="Repkova J."/>
        </authorList>
    </citation>
    <scope>NUCLEOTIDE SEQUENCE [LARGE SCALE GENOMIC DNA]</scope>
    <source>
        <strain evidence="2">cv. 10/8</strain>
        <tissue evidence="1">Leaf</tissue>
    </source>
</reference>
<name>A0A392PXD0_9FABA</name>
<keyword evidence="2" id="KW-1185">Reference proteome</keyword>
<feature type="non-terminal residue" evidence="1">
    <location>
        <position position="32"/>
    </location>
</feature>
<sequence>MRGVSLGETCGAAVNHSSVSLTPSIPPLMFST</sequence>
<evidence type="ECO:0000313" key="2">
    <source>
        <dbReference type="Proteomes" id="UP000265520"/>
    </source>
</evidence>
<protein>
    <submittedName>
        <fullName evidence="1">Uncharacterized protein</fullName>
    </submittedName>
</protein>